<dbReference type="EMBL" id="CACRXK020001535">
    <property type="protein sequence ID" value="CAB3989690.1"/>
    <property type="molecule type" value="Genomic_DNA"/>
</dbReference>
<proteinExistence type="predicted"/>
<evidence type="ECO:0000256" key="6">
    <source>
        <dbReference type="ARBA" id="ARBA00023136"/>
    </source>
</evidence>
<comment type="caution">
    <text evidence="8">The sequence shown here is derived from an EMBL/GenBank/DDBJ whole genome shotgun (WGS) entry which is preliminary data.</text>
</comment>
<dbReference type="SUPFAM" id="SSF51126">
    <property type="entry name" value="Pectin lyase-like"/>
    <property type="match status" value="2"/>
</dbReference>
<evidence type="ECO:0000313" key="9">
    <source>
        <dbReference type="Proteomes" id="UP001152795"/>
    </source>
</evidence>
<dbReference type="InterPro" id="IPR003368">
    <property type="entry name" value="POMP_repeat"/>
</dbReference>
<dbReference type="Proteomes" id="UP001152795">
    <property type="component" value="Unassembled WGS sequence"/>
</dbReference>
<evidence type="ECO:0000256" key="4">
    <source>
        <dbReference type="ARBA" id="ARBA00022525"/>
    </source>
</evidence>
<keyword evidence="9" id="KW-1185">Reference proteome</keyword>
<keyword evidence="6" id="KW-0472">Membrane</keyword>
<evidence type="ECO:0000256" key="1">
    <source>
        <dbReference type="ARBA" id="ARBA00004196"/>
    </source>
</evidence>
<dbReference type="NCBIfam" id="TIGR01376">
    <property type="entry name" value="POMP_repeat"/>
    <property type="match status" value="1"/>
</dbReference>
<dbReference type="PANTHER" id="PTHR32158:SF21">
    <property type="match status" value="1"/>
</dbReference>
<evidence type="ECO:0000313" key="8">
    <source>
        <dbReference type="EMBL" id="CAB3989690.1"/>
    </source>
</evidence>
<dbReference type="GO" id="GO:0005576">
    <property type="term" value="C:extracellular region"/>
    <property type="evidence" value="ECO:0007669"/>
    <property type="project" value="UniProtKB-SubCell"/>
</dbReference>
<dbReference type="AlphaFoldDB" id="A0A6S7GZ16"/>
<evidence type="ECO:0000256" key="2">
    <source>
        <dbReference type="ARBA" id="ARBA00004442"/>
    </source>
</evidence>
<keyword evidence="7" id="KW-0998">Cell outer membrane</keyword>
<sequence>MAWHRSMITFVSLVIVVLHLCMNTVTSTNARIQQSINVNVNGLNNYEKCPTSKEGCSLMSALRAVAVQDKFKNSTTIRISSGNYTLNTSFIFENMNSLTITGESRNITNVSIQCSGNSSGLAFIRCRNTAIQDVSLVSCGTLHNSSSYNNPLFYSALFVKENTDFKLQDIVIEKSLGIGVTMYDTTGHVIIDSVTFENNGPNSLNCQYQESMENARNLHNMAKAGGGLYIEFTYDESDRNDLKNSISNYHVLQSIFKGNIAPYSELVNGRFKRPGGLKHIGFSRGGGLSIYIRGSAENNSFFIDSCIFEDNQAIWGGGYFIQFLDTANGNNIKITNTNVTRNMACFGGGAFQLSIISSINQSDSQYIPNNILSAFCWFSNNSAASGGGGTIFGRTSLGHIDNSYYFNNCTWEANEATTGFALTLKLWDYDQGLFGPNSPFKVKLSDCHIIANTMRDVSKYGWGVGTVYDFLVPLFLTNVHFIENTNTSLILDTSSVQVYENVTFTRNTGYKGGAVAMYGEASFLLKKGSRLTFDGNTASENGGAIFVETPGPDSVPIVRNNYLQTHECFFKYEDSTKHPDEWETEVIFIENKAPYATGYSIYTNSLRDCIRPNEDMVRVLEWKGFHYYHQNASNSTVKRHFEIVTDAIHINSKKSDWSVPPAQLFSPQVTLLDEKNNSVYGIIHVSIHPANDPSTVTLGTPSSLFLVRNNISFIDLKGKSGTNFSVDFRTVGGQFVQRRLENVELKKCNPGFVLQGKQCVCASVDRRQGVSRCNEEHSVVYLEKGYWAGEVEDDRGETVFVTAQCPTGYCNCLKPNRYSLRADECVYKQDEMCNGNRMGVMCGSCKYGSSVKVGIQSCSSDCKNSNLWGLFPLLLCLTFLVFVIFKINLDVFTCYLNVWLYFYQVISLVTGVHGDIALDPFIEFIIGLAQITINGFGSCLWEGMDNLQKLGFSYLLPVYVFIVVFIISLVARRFPNCYFARNSTFRASCTLFVLCYSTLARVSMDILRPSKVGDEIVVFYQGTVTYFSSYHNCFAVPAILILLFIVIPFPLILMFTPFFTRRVRLCVYVTPLFDTFQSCFKDGYRWYAAFYFFSRFFFLLFATFIPYGAVKALFMQISCVIVLTVHVYLWPYLEKYNWINRVDGVLLTTLTIISIIAAQATNNISANAKDTMVTIIDILTYTPLVYVLGFAFYLLYKWIQPKLRPPAESTQNLDNIDDVSDSASVRVI</sequence>
<protein>
    <submittedName>
        <fullName evidence="8">Uncharacterized protein</fullName>
    </submittedName>
</protein>
<comment type="subcellular location">
    <subcellularLocation>
        <location evidence="1">Cell envelope</location>
    </subcellularLocation>
    <subcellularLocation>
        <location evidence="2">Cell outer membrane</location>
    </subcellularLocation>
    <subcellularLocation>
        <location evidence="3">Secreted</location>
    </subcellularLocation>
</comment>
<keyword evidence="5" id="KW-0732">Signal</keyword>
<evidence type="ECO:0000256" key="5">
    <source>
        <dbReference type="ARBA" id="ARBA00022729"/>
    </source>
</evidence>
<keyword evidence="4" id="KW-0964">Secreted</keyword>
<dbReference type="OrthoDB" id="5989148at2759"/>
<reference evidence="8" key="1">
    <citation type="submission" date="2020-04" db="EMBL/GenBank/DDBJ databases">
        <authorList>
            <person name="Alioto T."/>
            <person name="Alioto T."/>
            <person name="Gomez Garrido J."/>
        </authorList>
    </citation>
    <scope>NUCLEOTIDE SEQUENCE</scope>
    <source>
        <strain evidence="8">A484AB</strain>
    </source>
</reference>
<evidence type="ECO:0000256" key="3">
    <source>
        <dbReference type="ARBA" id="ARBA00004613"/>
    </source>
</evidence>
<evidence type="ECO:0000256" key="7">
    <source>
        <dbReference type="ARBA" id="ARBA00023237"/>
    </source>
</evidence>
<organism evidence="8 9">
    <name type="scientific">Paramuricea clavata</name>
    <name type="common">Red gorgonian</name>
    <name type="synonym">Violescent sea-whip</name>
    <dbReference type="NCBI Taxonomy" id="317549"/>
    <lineage>
        <taxon>Eukaryota</taxon>
        <taxon>Metazoa</taxon>
        <taxon>Cnidaria</taxon>
        <taxon>Anthozoa</taxon>
        <taxon>Octocorallia</taxon>
        <taxon>Malacalcyonacea</taxon>
        <taxon>Plexauridae</taxon>
        <taxon>Paramuricea</taxon>
    </lineage>
</organism>
<name>A0A6S7GZ16_PARCT</name>
<gene>
    <name evidence="8" type="ORF">PACLA_8A043545</name>
</gene>
<accession>A0A6S7GZ16</accession>
<dbReference type="PANTHER" id="PTHR32158">
    <property type="entry name" value="RING-TYPE DOMAIN-CONTAINING PROTEIN"/>
    <property type="match status" value="1"/>
</dbReference>
<dbReference type="InterPro" id="IPR011050">
    <property type="entry name" value="Pectin_lyase_fold/virulence"/>
</dbReference>